<proteinExistence type="predicted"/>
<dbReference type="AlphaFoldDB" id="A0A0J1BJC3"/>
<keyword evidence="6" id="KW-0482">Metalloprotease</keyword>
<organism evidence="8 9">
    <name type="scientific">Rhodopirellula islandica</name>
    <dbReference type="NCBI Taxonomy" id="595434"/>
    <lineage>
        <taxon>Bacteria</taxon>
        <taxon>Pseudomonadati</taxon>
        <taxon>Planctomycetota</taxon>
        <taxon>Planctomycetia</taxon>
        <taxon>Pirellulales</taxon>
        <taxon>Pirellulaceae</taxon>
        <taxon>Rhodopirellula</taxon>
    </lineage>
</organism>
<dbReference type="STRING" id="595434.RISK_001416"/>
<name>A0A0J1BJC3_RHOIS</name>
<evidence type="ECO:0000256" key="4">
    <source>
        <dbReference type="ARBA" id="ARBA00022801"/>
    </source>
</evidence>
<sequence>MRGRGMANGIGCRWGGCGRVLAWIVFPLCFVFPCRAEASLTLHVNYSGDAQLETAFQTAANTWQGLLTGYQDGFIEYRTGGSSATTGQVLSDIYIDAATSSIDGVGGTLGSAGWNQVARDASDYWLATDGQMTFDEEDLFSLSGDQLNSLILHEMGHVLGLGTLWTQNDLVSGSEFIGVEATAVWQSEFGQTGTPDIETEGGAGTAGGHWNENLNGSGLTGITDSLGRDMRDELMTGWLNPNSFLSELTLASFRDIGFTTANATAVPEPGSLVLLSALGIVVGIRRRAVQRRM</sequence>
<evidence type="ECO:0000256" key="6">
    <source>
        <dbReference type="ARBA" id="ARBA00023049"/>
    </source>
</evidence>
<evidence type="ECO:0000259" key="7">
    <source>
        <dbReference type="Pfam" id="PF07589"/>
    </source>
</evidence>
<dbReference type="GO" id="GO:0006508">
    <property type="term" value="P:proteolysis"/>
    <property type="evidence" value="ECO:0007669"/>
    <property type="project" value="UniProtKB-KW"/>
</dbReference>
<dbReference type="GO" id="GO:0007155">
    <property type="term" value="P:cell adhesion"/>
    <property type="evidence" value="ECO:0007669"/>
    <property type="project" value="InterPro"/>
</dbReference>
<gene>
    <name evidence="8" type="ORF">RISK_001416</name>
</gene>
<evidence type="ECO:0000313" key="8">
    <source>
        <dbReference type="EMBL" id="KLU06661.1"/>
    </source>
</evidence>
<dbReference type="SUPFAM" id="SSF55486">
    <property type="entry name" value="Metalloproteases ('zincins'), catalytic domain"/>
    <property type="match status" value="1"/>
</dbReference>
<dbReference type="InterPro" id="IPR001577">
    <property type="entry name" value="Peptidase_M8"/>
</dbReference>
<keyword evidence="5" id="KW-0862">Zinc</keyword>
<dbReference type="Pfam" id="PF01457">
    <property type="entry name" value="Peptidase_M8"/>
    <property type="match status" value="1"/>
</dbReference>
<evidence type="ECO:0000256" key="1">
    <source>
        <dbReference type="ARBA" id="ARBA00001947"/>
    </source>
</evidence>
<dbReference type="Proteomes" id="UP000036367">
    <property type="component" value="Unassembled WGS sequence"/>
</dbReference>
<dbReference type="InterPro" id="IPR013424">
    <property type="entry name" value="Ice-binding_C"/>
</dbReference>
<keyword evidence="3" id="KW-0479">Metal-binding</keyword>
<dbReference type="InterPro" id="IPR024079">
    <property type="entry name" value="MetalloPept_cat_dom_sf"/>
</dbReference>
<accession>A0A0J1BJC3</accession>
<keyword evidence="9" id="KW-1185">Reference proteome</keyword>
<dbReference type="GO" id="GO:0004222">
    <property type="term" value="F:metalloendopeptidase activity"/>
    <property type="evidence" value="ECO:0007669"/>
    <property type="project" value="InterPro"/>
</dbReference>
<dbReference type="PATRIC" id="fig|595434.4.peg.1358"/>
<dbReference type="Gene3D" id="3.90.132.10">
    <property type="entry name" value="Leishmanolysin , domain 2"/>
    <property type="match status" value="1"/>
</dbReference>
<dbReference type="EMBL" id="LECT01000014">
    <property type="protein sequence ID" value="KLU06661.1"/>
    <property type="molecule type" value="Genomic_DNA"/>
</dbReference>
<comment type="cofactor">
    <cofactor evidence="1">
        <name>Zn(2+)</name>
        <dbReference type="ChEBI" id="CHEBI:29105"/>
    </cofactor>
</comment>
<evidence type="ECO:0000313" key="9">
    <source>
        <dbReference type="Proteomes" id="UP000036367"/>
    </source>
</evidence>
<feature type="domain" description="Ice-binding protein C-terminal" evidence="7">
    <location>
        <begin position="265"/>
        <end position="287"/>
    </location>
</feature>
<keyword evidence="2" id="KW-0645">Protease</keyword>
<dbReference type="NCBIfam" id="TIGR02595">
    <property type="entry name" value="PEP_CTERM"/>
    <property type="match status" value="1"/>
</dbReference>
<dbReference type="GO" id="GO:0046872">
    <property type="term" value="F:metal ion binding"/>
    <property type="evidence" value="ECO:0007669"/>
    <property type="project" value="UniProtKB-KW"/>
</dbReference>
<dbReference type="GO" id="GO:0016020">
    <property type="term" value="C:membrane"/>
    <property type="evidence" value="ECO:0007669"/>
    <property type="project" value="InterPro"/>
</dbReference>
<dbReference type="Pfam" id="PF07589">
    <property type="entry name" value="PEP-CTERM"/>
    <property type="match status" value="1"/>
</dbReference>
<dbReference type="Gene3D" id="3.40.390.10">
    <property type="entry name" value="Collagenase (Catalytic Domain)"/>
    <property type="match status" value="1"/>
</dbReference>
<evidence type="ECO:0000256" key="5">
    <source>
        <dbReference type="ARBA" id="ARBA00022833"/>
    </source>
</evidence>
<evidence type="ECO:0000256" key="2">
    <source>
        <dbReference type="ARBA" id="ARBA00022670"/>
    </source>
</evidence>
<reference evidence="8" key="1">
    <citation type="submission" date="2015-05" db="EMBL/GenBank/DDBJ databases">
        <title>Permanent draft genome of Rhodopirellula islandicus K833.</title>
        <authorList>
            <person name="Kizina J."/>
            <person name="Richter M."/>
            <person name="Glockner F.O."/>
            <person name="Harder J."/>
        </authorList>
    </citation>
    <scope>NUCLEOTIDE SEQUENCE [LARGE SCALE GENOMIC DNA]</scope>
    <source>
        <strain evidence="8">K833</strain>
    </source>
</reference>
<keyword evidence="4" id="KW-0378">Hydrolase</keyword>
<comment type="caution">
    <text evidence="8">The sequence shown here is derived from an EMBL/GenBank/DDBJ whole genome shotgun (WGS) entry which is preliminary data.</text>
</comment>
<protein>
    <submittedName>
        <fullName evidence="8">Zinc metalloendopeptidase</fullName>
    </submittedName>
</protein>
<evidence type="ECO:0000256" key="3">
    <source>
        <dbReference type="ARBA" id="ARBA00022723"/>
    </source>
</evidence>